<gene>
    <name evidence="5" type="ORF">IP91_03426</name>
</gene>
<evidence type="ECO:0000256" key="2">
    <source>
        <dbReference type="SAM" id="SignalP"/>
    </source>
</evidence>
<evidence type="ECO:0000313" key="6">
    <source>
        <dbReference type="Proteomes" id="UP000318431"/>
    </source>
</evidence>
<comment type="caution">
    <text evidence="5">The sequence shown here is derived from an EMBL/GenBank/DDBJ whole genome shotgun (WGS) entry which is preliminary data.</text>
</comment>
<name>A0A562R4Z0_9BURK</name>
<dbReference type="InterPro" id="IPR013424">
    <property type="entry name" value="Ice-binding_C"/>
</dbReference>
<feature type="transmembrane region" description="Helical" evidence="1">
    <location>
        <begin position="325"/>
        <end position="342"/>
    </location>
</feature>
<sequence length="349" mass="34854">MFRTSLTAAFLATAFASVPAHAAAISPLTATEVLNQFNVVSLTNIHSQSHIDGRTWAGGAVSGGEFGGHWSSTPASAYAGLTAAGSVSNVKVNGGGAVVGGAMSNSTVNAGASYVAGAASNTNFNGAMYAAGGFSGGQTNGGVMSATVATALSGVQAAQTTDFSQVLNGLSTSLSKLSSTGSSVAVSGNKATFNAVANGSGVAVFDLTAIDESLFRLGEFQFNLNGASTVIFNTDVTTASIGANFLGGSAQAIGSKAIWNFYEATSLNITAQFGGAILATDAYLSNSQNLEGGVFVKELAQGAGEIHLQPFTGYLPPVSAVPEPGSLALFAAGLAVLGGLQLRRRRKDI</sequence>
<dbReference type="Proteomes" id="UP000318431">
    <property type="component" value="Unassembled WGS sequence"/>
</dbReference>
<evidence type="ECO:0000259" key="4">
    <source>
        <dbReference type="Pfam" id="PF20597"/>
    </source>
</evidence>
<keyword evidence="6" id="KW-1185">Reference proteome</keyword>
<feature type="domain" description="Choice-of-anchor A" evidence="4">
    <location>
        <begin position="32"/>
        <end position="308"/>
    </location>
</feature>
<evidence type="ECO:0000256" key="1">
    <source>
        <dbReference type="SAM" id="Phobius"/>
    </source>
</evidence>
<dbReference type="Pfam" id="PF07589">
    <property type="entry name" value="PEP-CTERM"/>
    <property type="match status" value="1"/>
</dbReference>
<dbReference type="Pfam" id="PF20597">
    <property type="entry name" value="pAdhesive_15"/>
    <property type="match status" value="1"/>
</dbReference>
<keyword evidence="1" id="KW-0472">Membrane</keyword>
<dbReference type="InterPro" id="IPR026588">
    <property type="entry name" value="Choice_anch_A"/>
</dbReference>
<evidence type="ECO:0000313" key="5">
    <source>
        <dbReference type="EMBL" id="TWI63456.1"/>
    </source>
</evidence>
<accession>A0A562R4Z0</accession>
<dbReference type="RefSeq" id="WP_145650320.1">
    <property type="nucleotide sequence ID" value="NZ_VLLB01000006.1"/>
</dbReference>
<protein>
    <submittedName>
        <fullName evidence="5">Putative secreted protein with PEP-CTERM sorting signal/choice-of-anchor A domain-containing protein</fullName>
    </submittedName>
</protein>
<dbReference type="NCBIfam" id="TIGR02595">
    <property type="entry name" value="PEP_CTERM"/>
    <property type="match status" value="1"/>
</dbReference>
<organism evidence="5 6">
    <name type="scientific">Pseudoduganella lurida</name>
    <dbReference type="NCBI Taxonomy" id="1036180"/>
    <lineage>
        <taxon>Bacteria</taxon>
        <taxon>Pseudomonadati</taxon>
        <taxon>Pseudomonadota</taxon>
        <taxon>Betaproteobacteria</taxon>
        <taxon>Burkholderiales</taxon>
        <taxon>Oxalobacteraceae</taxon>
        <taxon>Telluria group</taxon>
        <taxon>Pseudoduganella</taxon>
    </lineage>
</organism>
<feature type="domain" description="Ice-binding protein C-terminal" evidence="3">
    <location>
        <begin position="320"/>
        <end position="345"/>
    </location>
</feature>
<keyword evidence="1" id="KW-1133">Transmembrane helix</keyword>
<dbReference type="NCBIfam" id="TIGR04215">
    <property type="entry name" value="choice_anch_A"/>
    <property type="match status" value="1"/>
</dbReference>
<feature type="chain" id="PRO_5021814768" evidence="2">
    <location>
        <begin position="23"/>
        <end position="349"/>
    </location>
</feature>
<proteinExistence type="predicted"/>
<evidence type="ECO:0000259" key="3">
    <source>
        <dbReference type="Pfam" id="PF07589"/>
    </source>
</evidence>
<keyword evidence="1" id="KW-0812">Transmembrane</keyword>
<dbReference type="EMBL" id="VLLB01000006">
    <property type="protein sequence ID" value="TWI63456.1"/>
    <property type="molecule type" value="Genomic_DNA"/>
</dbReference>
<reference evidence="5 6" key="1">
    <citation type="journal article" date="2015" name="Stand. Genomic Sci.">
        <title>Genomic Encyclopedia of Bacterial and Archaeal Type Strains, Phase III: the genomes of soil and plant-associated and newly described type strains.</title>
        <authorList>
            <person name="Whitman W.B."/>
            <person name="Woyke T."/>
            <person name="Klenk H.P."/>
            <person name="Zhou Y."/>
            <person name="Lilburn T.G."/>
            <person name="Beck B.J."/>
            <person name="De Vos P."/>
            <person name="Vandamme P."/>
            <person name="Eisen J.A."/>
            <person name="Garrity G."/>
            <person name="Hugenholtz P."/>
            <person name="Kyrpides N.C."/>
        </authorList>
    </citation>
    <scope>NUCLEOTIDE SEQUENCE [LARGE SCALE GENOMIC DNA]</scope>
    <source>
        <strain evidence="5 6">CGMCC 1.10822</strain>
    </source>
</reference>
<dbReference type="AlphaFoldDB" id="A0A562R4Z0"/>
<dbReference type="OrthoDB" id="8718058at2"/>
<keyword evidence="2" id="KW-0732">Signal</keyword>
<feature type="signal peptide" evidence="2">
    <location>
        <begin position="1"/>
        <end position="22"/>
    </location>
</feature>